<reference evidence="3 4" key="1">
    <citation type="submission" date="2020-03" db="EMBL/GenBank/DDBJ databases">
        <title>Metabolic flexibility allows generalist bacteria to become dominant in a frequently disturbed ecosystem.</title>
        <authorList>
            <person name="Chen Y.-J."/>
            <person name="Leung P.M."/>
            <person name="Bay S.K."/>
            <person name="Hugenholtz P."/>
            <person name="Kessler A.J."/>
            <person name="Shelley G."/>
            <person name="Waite D.W."/>
            <person name="Cook P.L."/>
            <person name="Greening C."/>
        </authorList>
    </citation>
    <scope>NUCLEOTIDE SEQUENCE [LARGE SCALE GENOMIC DNA]</scope>
    <source>
        <strain evidence="3">SS_bin_28</strain>
    </source>
</reference>
<dbReference type="Proteomes" id="UP000547674">
    <property type="component" value="Unassembled WGS sequence"/>
</dbReference>
<dbReference type="PANTHER" id="PTHR32063:SF73">
    <property type="entry name" value="RND SUPERFAMILY EFFLUX PUMP PERMEASE COMPONENT 1"/>
    <property type="match status" value="1"/>
</dbReference>
<keyword evidence="1" id="KW-0812">Transmembrane</keyword>
<dbReference type="PANTHER" id="PTHR32063">
    <property type="match status" value="1"/>
</dbReference>
<dbReference type="AlphaFoldDB" id="A0A7Y2EAJ9"/>
<feature type="transmembrane region" description="Helical" evidence="1">
    <location>
        <begin position="614"/>
        <end position="631"/>
    </location>
</feature>
<comment type="caution">
    <text evidence="3">The sequence shown here is derived from an EMBL/GenBank/DDBJ whole genome shotgun (WGS) entry which is preliminary data.</text>
</comment>
<dbReference type="PRINTS" id="PR00702">
    <property type="entry name" value="ACRIFLAVINRP"/>
</dbReference>
<feature type="transmembrane region" description="Helical" evidence="1">
    <location>
        <begin position="513"/>
        <end position="532"/>
    </location>
</feature>
<dbReference type="Gene3D" id="3.30.70.1430">
    <property type="entry name" value="Multidrug efflux transporter AcrB pore domain"/>
    <property type="match status" value="1"/>
</dbReference>
<name>A0A7Y2EAJ9_UNCEI</name>
<dbReference type="Gene3D" id="1.20.1640.10">
    <property type="entry name" value="Multidrug efflux transporter AcrB transmembrane domain"/>
    <property type="match status" value="2"/>
</dbReference>
<feature type="transmembrane region" description="Helical" evidence="1">
    <location>
        <begin position="539"/>
        <end position="557"/>
    </location>
</feature>
<dbReference type="Gene3D" id="3.30.2090.10">
    <property type="entry name" value="Multidrug efflux transporter AcrB TolC docking domain, DN and DC subdomains"/>
    <property type="match status" value="1"/>
</dbReference>
<dbReference type="InterPro" id="IPR001036">
    <property type="entry name" value="Acrflvin-R"/>
</dbReference>
<dbReference type="GO" id="GO:0042910">
    <property type="term" value="F:xenobiotic transmembrane transporter activity"/>
    <property type="evidence" value="ECO:0007669"/>
    <property type="project" value="TreeGrafter"/>
</dbReference>
<feature type="transmembrane region" description="Helical" evidence="1">
    <location>
        <begin position="643"/>
        <end position="668"/>
    </location>
</feature>
<feature type="transmembrane region" description="Helical" evidence="1">
    <location>
        <begin position="563"/>
        <end position="586"/>
    </location>
</feature>
<feature type="transmembrane region" description="Helical" evidence="1">
    <location>
        <begin position="121"/>
        <end position="147"/>
    </location>
</feature>
<feature type="transmembrane region" description="Helical" evidence="1">
    <location>
        <begin position="188"/>
        <end position="211"/>
    </location>
</feature>
<dbReference type="InterPro" id="IPR027463">
    <property type="entry name" value="AcrB_DN_DC_subdom"/>
</dbReference>
<dbReference type="GO" id="GO:0005886">
    <property type="term" value="C:plasma membrane"/>
    <property type="evidence" value="ECO:0007669"/>
    <property type="project" value="TreeGrafter"/>
</dbReference>
<feature type="domain" description="SSD" evidence="2">
    <location>
        <begin position="1"/>
        <end position="153"/>
    </location>
</feature>
<proteinExistence type="predicted"/>
<evidence type="ECO:0000256" key="1">
    <source>
        <dbReference type="SAM" id="Phobius"/>
    </source>
</evidence>
<evidence type="ECO:0000313" key="4">
    <source>
        <dbReference type="Proteomes" id="UP000547674"/>
    </source>
</evidence>
<dbReference type="SUPFAM" id="SSF82714">
    <property type="entry name" value="Multidrug efflux transporter AcrB TolC docking domain, DN and DC subdomains"/>
    <property type="match status" value="1"/>
</dbReference>
<dbReference type="InterPro" id="IPR000731">
    <property type="entry name" value="SSD"/>
</dbReference>
<accession>A0A7Y2EAJ9</accession>
<evidence type="ECO:0000259" key="2">
    <source>
        <dbReference type="PROSITE" id="PS50156"/>
    </source>
</evidence>
<dbReference type="PROSITE" id="PS50156">
    <property type="entry name" value="SSD"/>
    <property type="match status" value="1"/>
</dbReference>
<sequence length="713" mass="79056">SGLLGAIFAIGILYFFLLRIGTTLIVALSIPVSIIGTSCWMYLTGASLNILSMMGLMLAVGMLIDNAVVVLESIYQKMDQGMSSVEATLQGTKDVGRAVVSATLTSIIVFAPVIFGAQNELVVWLSEIGKTIAVTLIFSLLVSLTLIPMLTSHMLKGGQSSVAKNRFVDRWTNAYGKVLNWTAVRHPWITGLPIAIGILILTGGAIAVSGFSPEADGDRGIRQEYIQFIYEFSDNPDYRHTKEYVNTVQEKLWELREEYDVKYMYSWYADEIAATRLYLHKDALSETEMKELRERLREDLPVLAGVEYRMGDDNGGGSGVQQFSVTLHGEDSEYLNTLAEEVKRRVGSVDDVKDVTTDIERGSEEIHIMVDGAKTSHQGITPRDVADVMGITFRGVRLPKVRAEEKEVDLWVMLQPEDRKNIENLKALTVTINDGTDITLDQVATTVMGRGATRIQRVDQRTAVRVRGSYEGEDFDDVLEEVQATMATVHFPPGYGWNFGSRIQQQKEQQNDMGMNALLAVICVFMVMACLFESVTHPAVVMFCMPFASIGVIWLMILTGTPFNLMAMIGMVILIGVVVNNGIVLVDHINHHRREGKSIDDAIMLGGKERFRPILMTATTTVLGLIPLALGRNHVGGAETYPMARALIGGLLSSTVLTLIMLPTYYQINERLIVRNRRILAALTRIPKHLWSKIRRRPQRTAGRGAPASARLR</sequence>
<feature type="transmembrane region" description="Helical" evidence="1">
    <location>
        <begin position="95"/>
        <end position="115"/>
    </location>
</feature>
<organism evidence="3 4">
    <name type="scientific">Eiseniibacteriota bacterium</name>
    <dbReference type="NCBI Taxonomy" id="2212470"/>
    <lineage>
        <taxon>Bacteria</taxon>
        <taxon>Candidatus Eiseniibacteriota</taxon>
    </lineage>
</organism>
<dbReference type="SUPFAM" id="SSF82866">
    <property type="entry name" value="Multidrug efflux transporter AcrB transmembrane domain"/>
    <property type="match status" value="2"/>
</dbReference>
<dbReference type="Pfam" id="PF00873">
    <property type="entry name" value="ACR_tran"/>
    <property type="match status" value="1"/>
</dbReference>
<dbReference type="Gene3D" id="3.30.70.1440">
    <property type="entry name" value="Multidrug efflux transporter AcrB pore domain"/>
    <property type="match status" value="1"/>
</dbReference>
<keyword evidence="1" id="KW-0472">Membrane</keyword>
<feature type="transmembrane region" description="Helical" evidence="1">
    <location>
        <begin position="7"/>
        <end position="30"/>
    </location>
</feature>
<keyword evidence="1" id="KW-1133">Transmembrane helix</keyword>
<protein>
    <submittedName>
        <fullName evidence="3">Efflux RND transporter permease subunit</fullName>
    </submittedName>
</protein>
<feature type="transmembrane region" description="Helical" evidence="1">
    <location>
        <begin position="50"/>
        <end position="74"/>
    </location>
</feature>
<dbReference type="EMBL" id="JABDJR010000503">
    <property type="protein sequence ID" value="NNF07585.1"/>
    <property type="molecule type" value="Genomic_DNA"/>
</dbReference>
<feature type="non-terminal residue" evidence="3">
    <location>
        <position position="1"/>
    </location>
</feature>
<evidence type="ECO:0000313" key="3">
    <source>
        <dbReference type="EMBL" id="NNF07585.1"/>
    </source>
</evidence>
<gene>
    <name evidence="3" type="ORF">HKN21_12555</name>
</gene>